<dbReference type="NCBIfam" id="TIGR00693">
    <property type="entry name" value="thiE"/>
    <property type="match status" value="1"/>
</dbReference>
<dbReference type="InterPro" id="IPR022998">
    <property type="entry name" value="ThiamineP_synth_TenI"/>
</dbReference>
<comment type="catalytic activity">
    <reaction evidence="9">
        <text>2-[(2R,5Z)-2-carboxy-4-methylthiazol-5(2H)-ylidene]ethyl phosphate + 4-amino-2-methyl-5-(diphosphooxymethyl)pyrimidine + 2 H(+) = thiamine phosphate + CO2 + diphosphate</text>
        <dbReference type="Rhea" id="RHEA:47844"/>
        <dbReference type="ChEBI" id="CHEBI:15378"/>
        <dbReference type="ChEBI" id="CHEBI:16526"/>
        <dbReference type="ChEBI" id="CHEBI:33019"/>
        <dbReference type="ChEBI" id="CHEBI:37575"/>
        <dbReference type="ChEBI" id="CHEBI:57841"/>
        <dbReference type="ChEBI" id="CHEBI:62899"/>
        <dbReference type="EC" id="2.5.1.3"/>
    </reaction>
</comment>
<dbReference type="GO" id="GO:0009228">
    <property type="term" value="P:thiamine biosynthetic process"/>
    <property type="evidence" value="ECO:0007669"/>
    <property type="project" value="UniProtKB-KW"/>
</dbReference>
<dbReference type="AlphaFoldDB" id="A0AAD3HQQ6"/>
<evidence type="ECO:0000256" key="1">
    <source>
        <dbReference type="ARBA" id="ARBA00005165"/>
    </source>
</evidence>
<accession>A0AAD3HQQ6</accession>
<comment type="caution">
    <text evidence="13">The sequence shown here is derived from an EMBL/GenBank/DDBJ whole genome shotgun (WGS) entry which is preliminary data.</text>
</comment>
<comment type="catalytic activity">
    <reaction evidence="8">
        <text>2-(2-carboxy-4-methylthiazol-5-yl)ethyl phosphate + 4-amino-2-methyl-5-(diphosphooxymethyl)pyrimidine + 2 H(+) = thiamine phosphate + CO2 + diphosphate</text>
        <dbReference type="Rhea" id="RHEA:47848"/>
        <dbReference type="ChEBI" id="CHEBI:15378"/>
        <dbReference type="ChEBI" id="CHEBI:16526"/>
        <dbReference type="ChEBI" id="CHEBI:33019"/>
        <dbReference type="ChEBI" id="CHEBI:37575"/>
        <dbReference type="ChEBI" id="CHEBI:57841"/>
        <dbReference type="ChEBI" id="CHEBI:62890"/>
        <dbReference type="EC" id="2.5.1.3"/>
    </reaction>
</comment>
<feature type="domain" description="Pyridoxamine kinase/Phosphomethylpyrimidine kinase" evidence="12">
    <location>
        <begin position="1"/>
        <end position="53"/>
    </location>
</feature>
<comment type="catalytic activity">
    <reaction evidence="7">
        <text>4-methyl-5-(2-phosphooxyethyl)-thiazole + 4-amino-2-methyl-5-(diphosphooxymethyl)pyrimidine + H(+) = thiamine phosphate + diphosphate</text>
        <dbReference type="Rhea" id="RHEA:22328"/>
        <dbReference type="ChEBI" id="CHEBI:15378"/>
        <dbReference type="ChEBI" id="CHEBI:33019"/>
        <dbReference type="ChEBI" id="CHEBI:37575"/>
        <dbReference type="ChEBI" id="CHEBI:57841"/>
        <dbReference type="ChEBI" id="CHEBI:58296"/>
        <dbReference type="EC" id="2.5.1.3"/>
    </reaction>
</comment>
<dbReference type="PANTHER" id="PTHR20858">
    <property type="entry name" value="PHOSPHOMETHYLPYRIMIDINE KINASE"/>
    <property type="match status" value="1"/>
</dbReference>
<dbReference type="GO" id="GO:0008972">
    <property type="term" value="F:phosphomethylpyrimidine kinase activity"/>
    <property type="evidence" value="ECO:0007669"/>
    <property type="project" value="TreeGrafter"/>
</dbReference>
<keyword evidence="4" id="KW-0479">Metal-binding</keyword>
<dbReference type="EC" id="2.5.1.3" evidence="2"/>
<dbReference type="GO" id="GO:0046872">
    <property type="term" value="F:metal ion binding"/>
    <property type="evidence" value="ECO:0007669"/>
    <property type="project" value="UniProtKB-KW"/>
</dbReference>
<keyword evidence="5" id="KW-0460">Magnesium</keyword>
<dbReference type="SUPFAM" id="SSF51391">
    <property type="entry name" value="Thiamin phosphate synthase"/>
    <property type="match status" value="1"/>
</dbReference>
<sequence>VDTQNTHGTGCTLASAIAAELARGSALLAAVRSARAALQRALRASTGLRLGAGVQRPFDHQHMRREAGGRQLGEGQRAEGELAATSPPPSASVAAVPPVVASRVDREALRRQLRLYAVTDPHCNQRSGRSLLQAVTQAVRGGASIVQLREKELEGGDFLRQAAEALVVCRQYGVPLVINDRVDVALAVGADGVHVGQSDLPAAAVRALLGPGRILGVSVKTAQQAAAAAAAGADYLGAGAVRPTGTKATGVIG</sequence>
<dbReference type="CDD" id="cd00564">
    <property type="entry name" value="TMP_TenI"/>
    <property type="match status" value="1"/>
</dbReference>
<evidence type="ECO:0000259" key="11">
    <source>
        <dbReference type="Pfam" id="PF02581"/>
    </source>
</evidence>
<dbReference type="GO" id="GO:0004789">
    <property type="term" value="F:thiamine-phosphate diphosphorylase activity"/>
    <property type="evidence" value="ECO:0007669"/>
    <property type="project" value="UniProtKB-EC"/>
</dbReference>
<dbReference type="Pfam" id="PF02581">
    <property type="entry name" value="TMP-TENI"/>
    <property type="match status" value="1"/>
</dbReference>
<dbReference type="InterPro" id="IPR029056">
    <property type="entry name" value="Ribokinase-like"/>
</dbReference>
<name>A0AAD3HQQ6_9CHLO</name>
<dbReference type="PANTHER" id="PTHR20858:SF17">
    <property type="entry name" value="HYDROXYMETHYLPYRIMIDINE_PHOSPHOMETHYLPYRIMIDINE KINASE THI20-RELATED"/>
    <property type="match status" value="1"/>
</dbReference>
<dbReference type="Gene3D" id="3.40.1190.20">
    <property type="match status" value="1"/>
</dbReference>
<organism evidence="13 14">
    <name type="scientific">Astrephomene gubernaculifera</name>
    <dbReference type="NCBI Taxonomy" id="47775"/>
    <lineage>
        <taxon>Eukaryota</taxon>
        <taxon>Viridiplantae</taxon>
        <taxon>Chlorophyta</taxon>
        <taxon>core chlorophytes</taxon>
        <taxon>Chlorophyceae</taxon>
        <taxon>CS clade</taxon>
        <taxon>Chlamydomonadales</taxon>
        <taxon>Astrephomenaceae</taxon>
        <taxon>Astrephomene</taxon>
    </lineage>
</organism>
<keyword evidence="14" id="KW-1185">Reference proteome</keyword>
<evidence type="ECO:0000256" key="10">
    <source>
        <dbReference type="SAM" id="MobiDB-lite"/>
    </source>
</evidence>
<evidence type="ECO:0000259" key="12">
    <source>
        <dbReference type="Pfam" id="PF08543"/>
    </source>
</evidence>
<gene>
    <name evidence="13" type="ORF">Agub_g11163</name>
</gene>
<evidence type="ECO:0000256" key="9">
    <source>
        <dbReference type="ARBA" id="ARBA00047883"/>
    </source>
</evidence>
<feature type="non-terminal residue" evidence="13">
    <location>
        <position position="253"/>
    </location>
</feature>
<reference evidence="13 14" key="1">
    <citation type="journal article" date="2021" name="Sci. Rep.">
        <title>Genome sequencing of the multicellular alga Astrephomene provides insights into convergent evolution of germ-soma differentiation.</title>
        <authorList>
            <person name="Yamashita S."/>
            <person name="Yamamoto K."/>
            <person name="Matsuzaki R."/>
            <person name="Suzuki S."/>
            <person name="Yamaguchi H."/>
            <person name="Hirooka S."/>
            <person name="Minakuchi Y."/>
            <person name="Miyagishima S."/>
            <person name="Kawachi M."/>
            <person name="Toyoda A."/>
            <person name="Nozaki H."/>
        </authorList>
    </citation>
    <scope>NUCLEOTIDE SEQUENCE [LARGE SCALE GENOMIC DNA]</scope>
    <source>
        <strain evidence="13 14">NIES-4017</strain>
    </source>
</reference>
<dbReference type="GO" id="GO:0005829">
    <property type="term" value="C:cytosol"/>
    <property type="evidence" value="ECO:0007669"/>
    <property type="project" value="TreeGrafter"/>
</dbReference>
<dbReference type="InterPro" id="IPR036206">
    <property type="entry name" value="ThiamineP_synth_sf"/>
</dbReference>
<feature type="non-terminal residue" evidence="13">
    <location>
        <position position="1"/>
    </location>
</feature>
<keyword evidence="6" id="KW-0784">Thiamine biosynthesis</keyword>
<dbReference type="Pfam" id="PF08543">
    <property type="entry name" value="Phos_pyr_kin"/>
    <property type="match status" value="1"/>
</dbReference>
<evidence type="ECO:0000256" key="4">
    <source>
        <dbReference type="ARBA" id="ARBA00022723"/>
    </source>
</evidence>
<feature type="region of interest" description="Disordered" evidence="10">
    <location>
        <begin position="70"/>
        <end position="96"/>
    </location>
</feature>
<evidence type="ECO:0000256" key="2">
    <source>
        <dbReference type="ARBA" id="ARBA00012830"/>
    </source>
</evidence>
<evidence type="ECO:0000256" key="3">
    <source>
        <dbReference type="ARBA" id="ARBA00022679"/>
    </source>
</evidence>
<proteinExistence type="predicted"/>
<evidence type="ECO:0000256" key="8">
    <source>
        <dbReference type="ARBA" id="ARBA00047851"/>
    </source>
</evidence>
<dbReference type="SUPFAM" id="SSF53613">
    <property type="entry name" value="Ribokinase-like"/>
    <property type="match status" value="1"/>
</dbReference>
<protein>
    <recommendedName>
        <fullName evidence="2">thiamine phosphate synthase</fullName>
        <ecNumber evidence="2">2.5.1.3</ecNumber>
    </recommendedName>
</protein>
<evidence type="ECO:0000256" key="6">
    <source>
        <dbReference type="ARBA" id="ARBA00022977"/>
    </source>
</evidence>
<dbReference type="Gene3D" id="3.20.20.70">
    <property type="entry name" value="Aldolase class I"/>
    <property type="match status" value="1"/>
</dbReference>
<evidence type="ECO:0000313" key="13">
    <source>
        <dbReference type="EMBL" id="GFR49145.1"/>
    </source>
</evidence>
<dbReference type="EMBL" id="BMAR01000028">
    <property type="protein sequence ID" value="GFR49145.1"/>
    <property type="molecule type" value="Genomic_DNA"/>
</dbReference>
<dbReference type="InterPro" id="IPR013785">
    <property type="entry name" value="Aldolase_TIM"/>
</dbReference>
<dbReference type="GO" id="GO:0008902">
    <property type="term" value="F:hydroxymethylpyrimidine kinase activity"/>
    <property type="evidence" value="ECO:0007669"/>
    <property type="project" value="TreeGrafter"/>
</dbReference>
<evidence type="ECO:0000313" key="14">
    <source>
        <dbReference type="Proteomes" id="UP001054857"/>
    </source>
</evidence>
<dbReference type="Proteomes" id="UP001054857">
    <property type="component" value="Unassembled WGS sequence"/>
</dbReference>
<dbReference type="InterPro" id="IPR013749">
    <property type="entry name" value="PM/HMP-P_kinase-1"/>
</dbReference>
<comment type="pathway">
    <text evidence="1">Cofactor biosynthesis; thiamine diphosphate biosynthesis; thiamine phosphate from 4-amino-2-methyl-5-diphosphomethylpyrimidine and 4-methyl-5-(2-phosphoethyl)-thiazole: step 1/1.</text>
</comment>
<feature type="domain" description="Thiamine phosphate synthase/TenI" evidence="11">
    <location>
        <begin position="115"/>
        <end position="248"/>
    </location>
</feature>
<keyword evidence="3" id="KW-0808">Transferase</keyword>
<evidence type="ECO:0000256" key="5">
    <source>
        <dbReference type="ARBA" id="ARBA00022842"/>
    </source>
</evidence>
<dbReference type="InterPro" id="IPR034291">
    <property type="entry name" value="TMP_synthase"/>
</dbReference>
<evidence type="ECO:0000256" key="7">
    <source>
        <dbReference type="ARBA" id="ARBA00047334"/>
    </source>
</evidence>